<keyword evidence="3" id="KW-1185">Reference proteome</keyword>
<dbReference type="RefSeq" id="WP_345447770.1">
    <property type="nucleotide sequence ID" value="NZ_BAABKK010000004.1"/>
</dbReference>
<sequence>MIPAEQARHVMLHGWSGLLTLAIALLGVAMIFISPLREVLGPLWTGYPAIALGYIFLGVPAIHRYRLGKSDPSRSL</sequence>
<feature type="transmembrane region" description="Helical" evidence="1">
    <location>
        <begin position="45"/>
        <end position="65"/>
    </location>
</feature>
<comment type="caution">
    <text evidence="2">The sequence shown here is derived from an EMBL/GenBank/DDBJ whole genome shotgun (WGS) entry which is preliminary data.</text>
</comment>
<organism evidence="2 3">
    <name type="scientific">Arthrobacter gyeryongensis</name>
    <dbReference type="NCBI Taxonomy" id="1650592"/>
    <lineage>
        <taxon>Bacteria</taxon>
        <taxon>Bacillati</taxon>
        <taxon>Actinomycetota</taxon>
        <taxon>Actinomycetes</taxon>
        <taxon>Micrococcales</taxon>
        <taxon>Micrococcaceae</taxon>
        <taxon>Arthrobacter</taxon>
    </lineage>
</organism>
<proteinExistence type="predicted"/>
<dbReference type="Proteomes" id="UP001500200">
    <property type="component" value="Unassembled WGS sequence"/>
</dbReference>
<evidence type="ECO:0000313" key="2">
    <source>
        <dbReference type="EMBL" id="GAA5189764.1"/>
    </source>
</evidence>
<name>A0ABP9S055_9MICC</name>
<evidence type="ECO:0000256" key="1">
    <source>
        <dbReference type="SAM" id="Phobius"/>
    </source>
</evidence>
<accession>A0ABP9S055</accession>
<keyword evidence="1" id="KW-0812">Transmembrane</keyword>
<feature type="transmembrane region" description="Helical" evidence="1">
    <location>
        <begin position="12"/>
        <end position="33"/>
    </location>
</feature>
<reference evidence="3" key="1">
    <citation type="journal article" date="2019" name="Int. J. Syst. Evol. Microbiol.">
        <title>The Global Catalogue of Microorganisms (GCM) 10K type strain sequencing project: providing services to taxonomists for standard genome sequencing and annotation.</title>
        <authorList>
            <consortium name="The Broad Institute Genomics Platform"/>
            <consortium name="The Broad Institute Genome Sequencing Center for Infectious Disease"/>
            <person name="Wu L."/>
            <person name="Ma J."/>
        </authorList>
    </citation>
    <scope>NUCLEOTIDE SEQUENCE [LARGE SCALE GENOMIC DNA]</scope>
    <source>
        <strain evidence="3">JCM 18514</strain>
    </source>
</reference>
<protein>
    <submittedName>
        <fullName evidence="2">Uncharacterized protein</fullName>
    </submittedName>
</protein>
<keyword evidence="1" id="KW-1133">Transmembrane helix</keyword>
<dbReference type="EMBL" id="BAABKK010000004">
    <property type="protein sequence ID" value="GAA5189764.1"/>
    <property type="molecule type" value="Genomic_DNA"/>
</dbReference>
<evidence type="ECO:0000313" key="3">
    <source>
        <dbReference type="Proteomes" id="UP001500200"/>
    </source>
</evidence>
<gene>
    <name evidence="2" type="ORF">GCM10023346_05210</name>
</gene>
<keyword evidence="1" id="KW-0472">Membrane</keyword>